<comment type="similarity">
    <text evidence="1">Belongs to the TRAFAC class translation factor GTPase superfamily. Classic translation factor GTPase family. EF-Tu/EF-1A subfamily.</text>
</comment>
<dbReference type="GO" id="GO:0003924">
    <property type="term" value="F:GTPase activity"/>
    <property type="evidence" value="ECO:0007669"/>
    <property type="project" value="InterPro"/>
</dbReference>
<dbReference type="InterPro" id="IPR000795">
    <property type="entry name" value="T_Tr_GTP-bd_dom"/>
</dbReference>
<dbReference type="Proteomes" id="UP000290189">
    <property type="component" value="Unassembled WGS sequence"/>
</dbReference>
<dbReference type="InterPro" id="IPR050100">
    <property type="entry name" value="TRAFAC_GTPase_members"/>
</dbReference>
<dbReference type="Gene3D" id="2.40.30.10">
    <property type="entry name" value="Translation factors"/>
    <property type="match status" value="2"/>
</dbReference>
<feature type="domain" description="Tr-type G" evidence="4">
    <location>
        <begin position="15"/>
        <end position="209"/>
    </location>
</feature>
<dbReference type="InterPro" id="IPR027417">
    <property type="entry name" value="P-loop_NTPase"/>
</dbReference>
<dbReference type="EMBL" id="CDSF01000100">
    <property type="protein sequence ID" value="CEP00311.1"/>
    <property type="molecule type" value="Genomic_DNA"/>
</dbReference>
<feature type="domain" description="GTP-eEF1A C-terminal" evidence="6">
    <location>
        <begin position="333"/>
        <end position="435"/>
    </location>
</feature>
<keyword evidence="3" id="KW-0342">GTP-binding</keyword>
<evidence type="ECO:0000313" key="7">
    <source>
        <dbReference type="EMBL" id="CEP00311.1"/>
    </source>
</evidence>
<keyword evidence="8" id="KW-0496">Mitochondrion</keyword>
<evidence type="ECO:0000313" key="9">
    <source>
        <dbReference type="Proteomes" id="UP000039324"/>
    </source>
</evidence>
<dbReference type="GO" id="GO:0005525">
    <property type="term" value="F:GTP binding"/>
    <property type="evidence" value="ECO:0007669"/>
    <property type="project" value="UniProtKB-KW"/>
</dbReference>
<dbReference type="EMBL" id="OVEO01000003">
    <property type="protein sequence ID" value="SPQ95090.1"/>
    <property type="molecule type" value="Genomic_DNA"/>
</dbReference>
<protein>
    <recommendedName>
        <fullName evidence="11">Tr-type G domain-containing protein</fullName>
    </recommendedName>
</protein>
<reference evidence="7 9" key="1">
    <citation type="submission" date="2015-02" db="EMBL/GenBank/DDBJ databases">
        <authorList>
            <person name="Chooi Y.-H."/>
        </authorList>
    </citation>
    <scope>NUCLEOTIDE SEQUENCE [LARGE SCALE GENOMIC DNA]</scope>
    <source>
        <strain evidence="7">E3</strain>
    </source>
</reference>
<evidence type="ECO:0008006" key="11">
    <source>
        <dbReference type="Google" id="ProtNLM"/>
    </source>
</evidence>
<reference evidence="8 10" key="2">
    <citation type="submission" date="2018-03" db="EMBL/GenBank/DDBJ databases">
        <authorList>
            <person name="Fogelqvist J."/>
        </authorList>
    </citation>
    <scope>NUCLEOTIDE SEQUENCE [LARGE SCALE GENOMIC DNA]</scope>
</reference>
<organism evidence="7 9">
    <name type="scientific">Plasmodiophora brassicae</name>
    <name type="common">Clubroot disease agent</name>
    <dbReference type="NCBI Taxonomy" id="37360"/>
    <lineage>
        <taxon>Eukaryota</taxon>
        <taxon>Sar</taxon>
        <taxon>Rhizaria</taxon>
        <taxon>Endomyxa</taxon>
        <taxon>Phytomyxea</taxon>
        <taxon>Plasmodiophorida</taxon>
        <taxon>Plasmodiophoridae</taxon>
        <taxon>Plasmodiophora</taxon>
    </lineage>
</organism>
<dbReference type="STRING" id="37360.A0A0G4IZ44"/>
<evidence type="ECO:0000256" key="3">
    <source>
        <dbReference type="ARBA" id="ARBA00023134"/>
    </source>
</evidence>
<dbReference type="Gene3D" id="3.40.50.300">
    <property type="entry name" value="P-loop containing nucleotide triphosphate hydrolases"/>
    <property type="match status" value="1"/>
</dbReference>
<dbReference type="Pfam" id="PF22594">
    <property type="entry name" value="GTP-eEF1A_C"/>
    <property type="match status" value="1"/>
</dbReference>
<evidence type="ECO:0000259" key="5">
    <source>
        <dbReference type="Pfam" id="PF03144"/>
    </source>
</evidence>
<name>A0A0G4IZ44_PLABS</name>
<proteinExistence type="inferred from homology"/>
<dbReference type="SUPFAM" id="SSF52540">
    <property type="entry name" value="P-loop containing nucleoside triphosphate hydrolases"/>
    <property type="match status" value="1"/>
</dbReference>
<geneLocation type="mitochondrion" evidence="8"/>
<dbReference type="Proteomes" id="UP000039324">
    <property type="component" value="Unassembled WGS sequence"/>
</dbReference>
<feature type="domain" description="Translation elongation factor EFTu-like" evidence="5">
    <location>
        <begin position="255"/>
        <end position="321"/>
    </location>
</feature>
<sequence>MTGLSAVQGDATAKPYLNAAAIGAAGSGKTSLIGHLVYIFWKQNKQTDWRVKKALKGQQLAKGIQYDMILEHMRTDRERCSSVQRLLYSFETTVWSCNVVDTAGIASLADGMFTAVLQADLLLVVVSCVPSEFDDNQMKLLWQTVCGVGRPCIVAVSKMDHPEVMFNETVYTDIKSRTLRIMKAAKLTKSFRDKTMFVPVSTAHGDNLLSISPRTNWYSGRPLIEALDICPEPYADPESPLRLAVHDVFKIGGIGTIIVGRVEQGVIRCGMNIKLACAGITAEVRDLEINKVQVDEGRPGATVSIHVRGVDVRSVHPGELISDAKCPVHLVSNFTAKVKVLPETFPIVVGDTFTCIVHAASMPCTVNSLLGKYDASFSTLFEDNPRRVDPGDCAIICLVPEKPLCTEAQTGTHRSSLNRVVLRHLQRVVASGIVESVVHRPA</sequence>
<dbReference type="InterPro" id="IPR009001">
    <property type="entry name" value="Transl_elong_EF1A/Init_IF2_C"/>
</dbReference>
<gene>
    <name evidence="7" type="ORF">PBRA_008045</name>
    <name evidence="8" type="ORF">PLBR_LOCUS2305</name>
</gene>
<dbReference type="AlphaFoldDB" id="A0A0G4IZ44"/>
<dbReference type="OrthoDB" id="342024at2759"/>
<dbReference type="PANTHER" id="PTHR23115">
    <property type="entry name" value="TRANSLATION FACTOR"/>
    <property type="match status" value="1"/>
</dbReference>
<accession>A0A0G4IZ44</accession>
<keyword evidence="9" id="KW-1185">Reference proteome</keyword>
<dbReference type="InterPro" id="IPR054696">
    <property type="entry name" value="GTP-eEF1A_C"/>
</dbReference>
<evidence type="ECO:0000313" key="8">
    <source>
        <dbReference type="EMBL" id="SPQ95090.1"/>
    </source>
</evidence>
<dbReference type="Pfam" id="PF00009">
    <property type="entry name" value="GTP_EFTU"/>
    <property type="match status" value="1"/>
</dbReference>
<keyword evidence="2" id="KW-0547">Nucleotide-binding</keyword>
<dbReference type="InterPro" id="IPR009000">
    <property type="entry name" value="Transl_B-barrel_sf"/>
</dbReference>
<dbReference type="SUPFAM" id="SSF50465">
    <property type="entry name" value="EF-Tu/eEF-1alpha/eIF2-gamma C-terminal domain"/>
    <property type="match status" value="1"/>
</dbReference>
<evidence type="ECO:0000313" key="10">
    <source>
        <dbReference type="Proteomes" id="UP000290189"/>
    </source>
</evidence>
<dbReference type="Pfam" id="PF03144">
    <property type="entry name" value="GTP_EFTU_D2"/>
    <property type="match status" value="1"/>
</dbReference>
<evidence type="ECO:0000259" key="4">
    <source>
        <dbReference type="Pfam" id="PF00009"/>
    </source>
</evidence>
<dbReference type="InterPro" id="IPR004161">
    <property type="entry name" value="EFTu-like_2"/>
</dbReference>
<evidence type="ECO:0000259" key="6">
    <source>
        <dbReference type="Pfam" id="PF22594"/>
    </source>
</evidence>
<evidence type="ECO:0000256" key="1">
    <source>
        <dbReference type="ARBA" id="ARBA00007249"/>
    </source>
</evidence>
<dbReference type="SUPFAM" id="SSF50447">
    <property type="entry name" value="Translation proteins"/>
    <property type="match status" value="1"/>
</dbReference>
<dbReference type="OMA" id="NIKLACA"/>
<evidence type="ECO:0000256" key="2">
    <source>
        <dbReference type="ARBA" id="ARBA00022741"/>
    </source>
</evidence>